<dbReference type="SUPFAM" id="SSF51126">
    <property type="entry name" value="Pectin lyase-like"/>
    <property type="match status" value="1"/>
</dbReference>
<feature type="domain" description="Right handed beta helix" evidence="1">
    <location>
        <begin position="370"/>
        <end position="517"/>
    </location>
</feature>
<dbReference type="InterPro" id="IPR012334">
    <property type="entry name" value="Pectin_lyas_fold"/>
</dbReference>
<dbReference type="RefSeq" id="WP_120745347.1">
    <property type="nucleotide sequence ID" value="NZ_RBAH01000001.1"/>
</dbReference>
<dbReference type="EMBL" id="RBAH01000001">
    <property type="protein sequence ID" value="RKN86641.1"/>
    <property type="molecule type" value="Genomic_DNA"/>
</dbReference>
<proteinExistence type="predicted"/>
<keyword evidence="3" id="KW-1185">Reference proteome</keyword>
<reference evidence="2 3" key="1">
    <citation type="journal article" date="2007" name="Int. J. Syst. Evol. Microbiol.">
        <title>Paenibacillus ginsengarvi sp. nov., isolated from soil from ginseng cultivation.</title>
        <authorList>
            <person name="Yoon M.H."/>
            <person name="Ten L.N."/>
            <person name="Im W.T."/>
        </authorList>
    </citation>
    <scope>NUCLEOTIDE SEQUENCE [LARGE SCALE GENOMIC DNA]</scope>
    <source>
        <strain evidence="2 3">KCTC 13059</strain>
    </source>
</reference>
<dbReference type="OrthoDB" id="2505997at2"/>
<evidence type="ECO:0000313" key="3">
    <source>
        <dbReference type="Proteomes" id="UP000282311"/>
    </source>
</evidence>
<dbReference type="InterPro" id="IPR039448">
    <property type="entry name" value="Beta_helix"/>
</dbReference>
<evidence type="ECO:0000313" key="2">
    <source>
        <dbReference type="EMBL" id="RKN86641.1"/>
    </source>
</evidence>
<comment type="caution">
    <text evidence="2">The sequence shown here is derived from an EMBL/GenBank/DDBJ whole genome shotgun (WGS) entry which is preliminary data.</text>
</comment>
<dbReference type="InterPro" id="IPR011050">
    <property type="entry name" value="Pectin_lyase_fold/virulence"/>
</dbReference>
<organism evidence="2 3">
    <name type="scientific">Paenibacillus ginsengarvi</name>
    <dbReference type="NCBI Taxonomy" id="400777"/>
    <lineage>
        <taxon>Bacteria</taxon>
        <taxon>Bacillati</taxon>
        <taxon>Bacillota</taxon>
        <taxon>Bacilli</taxon>
        <taxon>Bacillales</taxon>
        <taxon>Paenibacillaceae</taxon>
        <taxon>Paenibacillus</taxon>
    </lineage>
</organism>
<dbReference type="Gene3D" id="2.160.20.10">
    <property type="entry name" value="Single-stranded right-handed beta-helix, Pectin lyase-like"/>
    <property type="match status" value="1"/>
</dbReference>
<gene>
    <name evidence="2" type="ORF">D7M11_01375</name>
</gene>
<evidence type="ECO:0000259" key="1">
    <source>
        <dbReference type="Pfam" id="PF13229"/>
    </source>
</evidence>
<protein>
    <recommendedName>
        <fullName evidence="1">Right handed beta helix domain-containing protein</fullName>
    </recommendedName>
</protein>
<dbReference type="AlphaFoldDB" id="A0A3B0CQU8"/>
<name>A0A3B0CQU8_9BACL</name>
<dbReference type="InterPro" id="IPR006626">
    <property type="entry name" value="PbH1"/>
</dbReference>
<dbReference type="Pfam" id="PF13229">
    <property type="entry name" value="Beta_helix"/>
    <property type="match status" value="1"/>
</dbReference>
<dbReference type="Proteomes" id="UP000282311">
    <property type="component" value="Unassembled WGS sequence"/>
</dbReference>
<dbReference type="SMART" id="SM00710">
    <property type="entry name" value="PbH1"/>
    <property type="match status" value="6"/>
</dbReference>
<accession>A0A3B0CQU8</accession>
<sequence>MKGNNDAVPHLSGSSKWTTGTIESGSRRLVLDEEIDFAEGQGILIAGAGKPLREVLSLVIEEDARSSGVISLVLPGEEVRVTEVEAGCETVALRLTQGCSASGYIAIVLDTVEFLIPVQAGETVPVIADRIRDWFFEGWTNGGEAGTAEVRLTAGEPGIKRDSFVYGQNTGVEAELVMEKGKRTAAREIAAQWRSGSYKNWVPGGYANSNVVFFVAKVEGAMKGETGTYDSASTGAVGRLEVVQFGSYLLAGIAAVDGRTVTLDRPALEQMRGVYVGHDDSAALQEALDRAAGGELSLPPGTYLTAATLKPGAATLLRGAGKASTVLQFQALGPGIHITSRANDVYIGHLQVKNVCSPDVYYDGTDSEVHGIHITGAKRTVIEHCWFDNCDDAAIRAATHTFGTKLLYNVIVNTAEGSGIEIIRGEECLIQGNFIKRSSQHAVRLCGARKPIAIGNVLEDNVDGFSIQGFGMGRDVNQRAQDFIIEGNTIKDQVRAAIVIANQTNSGLIQGNWLEGRRAEIGIELRTSIIRGRLSTNFDVVVQNNLLKGFRNPVIIRGDQQGIVVKGNTIKDFTANEPYGACGIYMNCDDIGDLASIEIQGNTIVCKTHDQLGVRLFRASRGTSVQVHDNAFTMRRSELAAVALDEMCIKNDSGAEYNQAALCSVKSGTSTLLMPDNQKITAVISQDTNSYSVLPV</sequence>